<accession>A0A0F7WRD9</accession>
<reference evidence="1" key="1">
    <citation type="submission" date="2015-05" db="EMBL/GenBank/DDBJ databases">
        <authorList>
            <person name="Rattei Thomas"/>
        </authorList>
    </citation>
    <scope>NUCLEOTIDE SEQUENCE</scope>
    <source>
        <strain evidence="1">DC9</strain>
    </source>
</reference>
<dbReference type="EMBL" id="LN847051">
    <property type="protein sequence ID" value="CRI42795.1"/>
    <property type="molecule type" value="Genomic_DNA"/>
</dbReference>
<name>A0A0F7WRD9_CHLPN</name>
<sequence length="384" mass="44143">MILDFQFSIGYYLRVLELAIRDGTRILAYDRKRLLLDAWPVNDPLPTNYDTSVSTIRQVIHELFSWSAISYSISSRLLAIIELRLHEEKPQTGWLYRLFFPSKYHIKKAIVDKLCMFKSLILFESKRPVDKIVQAANKVFSKGKSNFSSWEDFTHEVTVSEVQTPLAGEVQGRLAADASLQMIIEALTTLLEGHTAYLPLSLELLNQFIGEKAQPLKTLSEKSYVLLRELIQLFSLSAEDFQTIIMSIISDSLSEVLANSLIGNQPLTFHGKTFVGLWQETALASPEDSKLALGFLAEVLRKVIVEKKLHVSKSDNTTPEEVGNIYSIRDQNPALWDKMITMLLMRWLLDYDRDIGIALRKAAEYYNPHPSFWRQFLRLWQRRP</sequence>
<dbReference type="AlphaFoldDB" id="A0A0F7WRD9"/>
<evidence type="ECO:0000313" key="1">
    <source>
        <dbReference type="EMBL" id="CRI42795.1"/>
    </source>
</evidence>
<proteinExistence type="predicted"/>
<organism evidence="1">
    <name type="scientific">Chlamydia pneumoniae</name>
    <name type="common">Chlamydophila pneumoniae</name>
    <dbReference type="NCBI Taxonomy" id="83558"/>
    <lineage>
        <taxon>Bacteria</taxon>
        <taxon>Pseudomonadati</taxon>
        <taxon>Chlamydiota</taxon>
        <taxon>Chlamydiia</taxon>
        <taxon>Chlamydiales</taxon>
        <taxon>Chlamydiaceae</taxon>
        <taxon>Chlamydia/Chlamydophila group</taxon>
        <taxon>Chlamydia</taxon>
    </lineage>
</organism>
<gene>
    <name evidence="1" type="ORF">BN1224_DC9_BU_01200</name>
</gene>
<protein>
    <submittedName>
        <fullName evidence="1">Uncharacterized protein CPn_0675/CP_0072/CPj0675/CpB0702</fullName>
    </submittedName>
</protein>